<feature type="transmembrane region" description="Helical" evidence="6">
    <location>
        <begin position="139"/>
        <end position="155"/>
    </location>
</feature>
<dbReference type="OrthoDB" id="10262656at2759"/>
<feature type="domain" description="Major facilitator superfamily (MFS) profile" evidence="7">
    <location>
        <begin position="38"/>
        <end position="191"/>
    </location>
</feature>
<dbReference type="InterPro" id="IPR036259">
    <property type="entry name" value="MFS_trans_sf"/>
</dbReference>
<evidence type="ECO:0000259" key="7">
    <source>
        <dbReference type="PROSITE" id="PS50850"/>
    </source>
</evidence>
<keyword evidence="3 6" id="KW-0812">Transmembrane</keyword>
<name>A0A9D3U5I0_9ROSI</name>
<feature type="transmembrane region" description="Helical" evidence="6">
    <location>
        <begin position="110"/>
        <end position="127"/>
    </location>
</feature>
<proteinExistence type="predicted"/>
<evidence type="ECO:0000256" key="3">
    <source>
        <dbReference type="ARBA" id="ARBA00022692"/>
    </source>
</evidence>
<comment type="subcellular location">
    <subcellularLocation>
        <location evidence="1">Membrane</location>
        <topology evidence="1">Multi-pass membrane protein</topology>
    </subcellularLocation>
</comment>
<protein>
    <recommendedName>
        <fullName evidence="7">Major facilitator superfamily (MFS) profile domain-containing protein</fullName>
    </recommendedName>
</protein>
<reference evidence="8 9" key="1">
    <citation type="journal article" date="2021" name="Plant Biotechnol. J.">
        <title>Multi-omics assisted identification of the key and species-specific regulatory components of drought-tolerant mechanisms in Gossypium stocksii.</title>
        <authorList>
            <person name="Yu D."/>
            <person name="Ke L."/>
            <person name="Zhang D."/>
            <person name="Wu Y."/>
            <person name="Sun Y."/>
            <person name="Mei J."/>
            <person name="Sun J."/>
            <person name="Sun Y."/>
        </authorList>
    </citation>
    <scope>NUCLEOTIDE SEQUENCE [LARGE SCALE GENOMIC DNA]</scope>
    <source>
        <strain evidence="9">cv. E1</strain>
        <tissue evidence="8">Leaf</tissue>
    </source>
</reference>
<dbReference type="Gene3D" id="1.20.1250.20">
    <property type="entry name" value="MFS general substrate transporter like domains"/>
    <property type="match status" value="1"/>
</dbReference>
<feature type="transmembrane region" description="Helical" evidence="6">
    <location>
        <begin position="76"/>
        <end position="98"/>
    </location>
</feature>
<dbReference type="GO" id="GO:0016020">
    <property type="term" value="C:membrane"/>
    <property type="evidence" value="ECO:0007669"/>
    <property type="project" value="UniProtKB-SubCell"/>
</dbReference>
<dbReference type="InterPro" id="IPR011701">
    <property type="entry name" value="MFS"/>
</dbReference>
<evidence type="ECO:0000256" key="1">
    <source>
        <dbReference type="ARBA" id="ARBA00004141"/>
    </source>
</evidence>
<dbReference type="InterPro" id="IPR020846">
    <property type="entry name" value="MFS_dom"/>
</dbReference>
<comment type="caution">
    <text evidence="8">The sequence shown here is derived from an EMBL/GenBank/DDBJ whole genome shotgun (WGS) entry which is preliminary data.</text>
</comment>
<gene>
    <name evidence="8" type="ORF">J1N35_046083</name>
</gene>
<feature type="transmembrane region" description="Helical" evidence="6">
    <location>
        <begin position="167"/>
        <end position="190"/>
    </location>
</feature>
<keyword evidence="9" id="KW-1185">Reference proteome</keyword>
<dbReference type="PANTHER" id="PTHR23504:SF105">
    <property type="entry name" value="PROTEIN ZINC INDUCED FACILITATOR 1-LIKE"/>
    <property type="match status" value="1"/>
</dbReference>
<dbReference type="AlphaFoldDB" id="A0A9D3U5I0"/>
<evidence type="ECO:0000313" key="8">
    <source>
        <dbReference type="EMBL" id="KAH1030268.1"/>
    </source>
</evidence>
<dbReference type="Proteomes" id="UP000828251">
    <property type="component" value="Unassembled WGS sequence"/>
</dbReference>
<organism evidence="8 9">
    <name type="scientific">Gossypium stocksii</name>
    <dbReference type="NCBI Taxonomy" id="47602"/>
    <lineage>
        <taxon>Eukaryota</taxon>
        <taxon>Viridiplantae</taxon>
        <taxon>Streptophyta</taxon>
        <taxon>Embryophyta</taxon>
        <taxon>Tracheophyta</taxon>
        <taxon>Spermatophyta</taxon>
        <taxon>Magnoliopsida</taxon>
        <taxon>eudicotyledons</taxon>
        <taxon>Gunneridae</taxon>
        <taxon>Pentapetalae</taxon>
        <taxon>rosids</taxon>
        <taxon>malvids</taxon>
        <taxon>Malvales</taxon>
        <taxon>Malvaceae</taxon>
        <taxon>Malvoideae</taxon>
        <taxon>Gossypium</taxon>
    </lineage>
</organism>
<keyword evidence="2" id="KW-0813">Transport</keyword>
<dbReference type="EMBL" id="JAIQCV010000036">
    <property type="protein sequence ID" value="KAH1030268.1"/>
    <property type="molecule type" value="Genomic_DNA"/>
</dbReference>
<evidence type="ECO:0000256" key="5">
    <source>
        <dbReference type="ARBA" id="ARBA00023136"/>
    </source>
</evidence>
<feature type="non-terminal residue" evidence="8">
    <location>
        <position position="191"/>
    </location>
</feature>
<dbReference type="SUPFAM" id="SSF103473">
    <property type="entry name" value="MFS general substrate transporter"/>
    <property type="match status" value="1"/>
</dbReference>
<dbReference type="PANTHER" id="PTHR23504">
    <property type="entry name" value="MAJOR FACILITATOR SUPERFAMILY DOMAIN-CONTAINING PROTEIN 10"/>
    <property type="match status" value="1"/>
</dbReference>
<accession>A0A9D3U5I0</accession>
<dbReference type="PROSITE" id="PS50850">
    <property type="entry name" value="MFS"/>
    <property type="match status" value="1"/>
</dbReference>
<keyword evidence="4 6" id="KW-1133">Transmembrane helix</keyword>
<evidence type="ECO:0000256" key="2">
    <source>
        <dbReference type="ARBA" id="ARBA00022448"/>
    </source>
</evidence>
<evidence type="ECO:0000256" key="4">
    <source>
        <dbReference type="ARBA" id="ARBA00022989"/>
    </source>
</evidence>
<evidence type="ECO:0000313" key="9">
    <source>
        <dbReference type="Proteomes" id="UP000828251"/>
    </source>
</evidence>
<keyword evidence="5 6" id="KW-0472">Membrane</keyword>
<dbReference type="Pfam" id="PF07690">
    <property type="entry name" value="MFS_1"/>
    <property type="match status" value="1"/>
</dbReference>
<evidence type="ECO:0000256" key="6">
    <source>
        <dbReference type="SAM" id="Phobius"/>
    </source>
</evidence>
<feature type="transmembrane region" description="Helical" evidence="6">
    <location>
        <begin position="41"/>
        <end position="64"/>
    </location>
</feature>
<dbReference type="GO" id="GO:0022857">
    <property type="term" value="F:transmembrane transporter activity"/>
    <property type="evidence" value="ECO:0007669"/>
    <property type="project" value="InterPro"/>
</dbReference>
<sequence>MEENRTSLLERKAEYCEKCPGCKMDRLKQEQAGVPYKLLSFIWIVSLCTALQISSLFPFVYFMIRDFHIAKREEDIGFYAGFVGSSFMVGRALTSLFWGVVADRYGRKPVILIGAFSVVVFNTLFGLSTNFWMALSMRFFLGCFNSLLGIIRAYASEVCREEYQALALSVVSTSRGIGLIIGPTIGGFFAQ</sequence>